<accession>I3SRC2</accession>
<protein>
    <recommendedName>
        <fullName evidence="3">Phylloplanin</fullName>
    </recommendedName>
</protein>
<proteinExistence type="evidence at transcript level"/>
<reference evidence="2" key="1">
    <citation type="submission" date="2012-05" db="EMBL/GenBank/DDBJ databases">
        <authorList>
            <person name="Krishnakumar V."/>
            <person name="Cheung F."/>
            <person name="Xiao Y."/>
            <person name="Chan A."/>
            <person name="Moskal W.A."/>
            <person name="Town C.D."/>
        </authorList>
    </citation>
    <scope>NUCLEOTIDE SEQUENCE</scope>
</reference>
<evidence type="ECO:0000256" key="1">
    <source>
        <dbReference type="SAM" id="SignalP"/>
    </source>
</evidence>
<sequence>MTLKHLIMMISLLIAVMAIPQAHAQLGILNDLLGSVNIRGTVSCTSNDNNAAAAIPGFSNAQVQLQCGEKVFSDATTDGDGMFSMMVNPLLYDLSSLLSGCNLVIPTPLSKCNSNLPSIGGLISTLRYVGLSHVGTETIANMEPSGFHFKPSV</sequence>
<organism evidence="2">
    <name type="scientific">Lotus japonicus</name>
    <name type="common">Lotus corniculatus var. japonicus</name>
    <dbReference type="NCBI Taxonomy" id="34305"/>
    <lineage>
        <taxon>Eukaryota</taxon>
        <taxon>Viridiplantae</taxon>
        <taxon>Streptophyta</taxon>
        <taxon>Embryophyta</taxon>
        <taxon>Tracheophyta</taxon>
        <taxon>Spermatophyta</taxon>
        <taxon>Magnoliopsida</taxon>
        <taxon>eudicotyledons</taxon>
        <taxon>Gunneridae</taxon>
        <taxon>Pentapetalae</taxon>
        <taxon>rosids</taxon>
        <taxon>fabids</taxon>
        <taxon>Fabales</taxon>
        <taxon>Fabaceae</taxon>
        <taxon>Papilionoideae</taxon>
        <taxon>50 kb inversion clade</taxon>
        <taxon>NPAAA clade</taxon>
        <taxon>Hologalegina</taxon>
        <taxon>robinioid clade</taxon>
        <taxon>Loteae</taxon>
        <taxon>Lotus</taxon>
    </lineage>
</organism>
<name>I3SRC2_LOTJA</name>
<keyword evidence="1" id="KW-0732">Signal</keyword>
<feature type="chain" id="PRO_5003678961" description="Phylloplanin" evidence="1">
    <location>
        <begin position="25"/>
        <end position="153"/>
    </location>
</feature>
<feature type="signal peptide" evidence="1">
    <location>
        <begin position="1"/>
        <end position="24"/>
    </location>
</feature>
<evidence type="ECO:0008006" key="3">
    <source>
        <dbReference type="Google" id="ProtNLM"/>
    </source>
</evidence>
<dbReference type="PANTHER" id="PTHR34458">
    <property type="entry name" value="POLLEN OLE E 1 ALLERGEN AND EXTENSIN FAMILY PROTEIN-RELATED"/>
    <property type="match status" value="1"/>
</dbReference>
<dbReference type="PANTHER" id="PTHR34458:SF5">
    <property type="entry name" value="POLLEN OLE E 1 ALLERGEN AND EXTENSIN FAMILY PROTEIN"/>
    <property type="match status" value="1"/>
</dbReference>
<evidence type="ECO:0000313" key="2">
    <source>
        <dbReference type="EMBL" id="AFK42814.1"/>
    </source>
</evidence>
<dbReference type="EMBL" id="BT143020">
    <property type="protein sequence ID" value="AFK42814.1"/>
    <property type="molecule type" value="mRNA"/>
</dbReference>
<dbReference type="InterPro" id="IPR040404">
    <property type="entry name" value="Phylloplanin-like"/>
</dbReference>
<dbReference type="AlphaFoldDB" id="I3SRC2"/>